<feature type="transmembrane region" description="Helical" evidence="2">
    <location>
        <begin position="56"/>
        <end position="75"/>
    </location>
</feature>
<protein>
    <recommendedName>
        <fullName evidence="3">DUF6535 domain-containing protein</fullName>
    </recommendedName>
</protein>
<keyword evidence="2" id="KW-0812">Transmembrane</keyword>
<evidence type="ECO:0000313" key="4">
    <source>
        <dbReference type="EMBL" id="KAF5347529.1"/>
    </source>
</evidence>
<comment type="caution">
    <text evidence="4">The sequence shown here is derived from an EMBL/GenBank/DDBJ whole genome shotgun (WGS) entry which is preliminary data.</text>
</comment>
<keyword evidence="5" id="KW-1185">Reference proteome</keyword>
<dbReference type="OrthoDB" id="3235960at2759"/>
<dbReference type="InterPro" id="IPR045338">
    <property type="entry name" value="DUF6535"/>
</dbReference>
<feature type="region of interest" description="Disordered" evidence="1">
    <location>
        <begin position="1"/>
        <end position="23"/>
    </location>
</feature>
<evidence type="ECO:0000259" key="3">
    <source>
        <dbReference type="Pfam" id="PF20153"/>
    </source>
</evidence>
<dbReference type="AlphaFoldDB" id="A0A8H5CUD6"/>
<dbReference type="Pfam" id="PF20153">
    <property type="entry name" value="DUF6535"/>
    <property type="match status" value="1"/>
</dbReference>
<name>A0A8H5CUD6_9AGAR</name>
<evidence type="ECO:0000256" key="1">
    <source>
        <dbReference type="SAM" id="MobiDB-lite"/>
    </source>
</evidence>
<dbReference type="Proteomes" id="UP000559256">
    <property type="component" value="Unassembled WGS sequence"/>
</dbReference>
<feature type="domain" description="DUF6535" evidence="3">
    <location>
        <begin position="34"/>
        <end position="208"/>
    </location>
</feature>
<keyword evidence="2" id="KW-1133">Transmembrane helix</keyword>
<feature type="transmembrane region" description="Helical" evidence="2">
    <location>
        <begin position="190"/>
        <end position="209"/>
    </location>
</feature>
<accession>A0A8H5CUD6</accession>
<organism evidence="4 5">
    <name type="scientific">Tetrapyrgos nigripes</name>
    <dbReference type="NCBI Taxonomy" id="182062"/>
    <lineage>
        <taxon>Eukaryota</taxon>
        <taxon>Fungi</taxon>
        <taxon>Dikarya</taxon>
        <taxon>Basidiomycota</taxon>
        <taxon>Agaricomycotina</taxon>
        <taxon>Agaricomycetes</taxon>
        <taxon>Agaricomycetidae</taxon>
        <taxon>Agaricales</taxon>
        <taxon>Marasmiineae</taxon>
        <taxon>Marasmiaceae</taxon>
        <taxon>Tetrapyrgos</taxon>
    </lineage>
</organism>
<gene>
    <name evidence="4" type="ORF">D9758_014523</name>
</gene>
<sequence>MSGNDSDLESAHEAVGQESTQRSGIDEEACSKFWNVYIEEAQKYDEALLEGWREDMAGMLIFSSLYSASLTAFLIESYQTLQENPAATTVVLLQRISEQLAPGSNGAPVTPLTTFHPPAAALACNVVWFLSLALALTCSLLATFVQQWTRDFLHKTTMRPSPARRARIFAFMYFGLREFGMHTFVDIVPVLLHISLLLFFSGLVVFLSTVNKPLTIIMACVTLGLLASYMLLTFLPVLYLQSPYRTPLSSALWQRGGSLRRFFLRRHEMESCPRVSLTEAMLQKSQHHPEERDAKAVNFTMASLTDDDELFPLLEALPDLMYGPNGLRVANLPLIDPLLLSQNPQTNIISRINAFTTKYAAWTIPKLHDQYMNVCYKVLWALGYRLLEDQSLIWKSAFPENGISESFLFDRNVIQMLSSSAFLARDFAISALAVMRLVRGYSCFLIAKAAMTVTSSHDTQELLKRLEVVLKVWTDVDLVPSVSSLAGVHNMIWPMAQLVSERRVPHYSTPPPPLHEAIKTALQSRALPLLERRWKASQIAILSDFLVNSLTLNKYPHRFSLIYNAIFKFPNTDTQMYESSIAEFEDDEVDFMYKPIRLIDGAIEKGELDPVTDEVAKCSLQLFLLTPQACSHHQKAADFRRIMHTYIITRGTSDSMALNDMWDNDGSWSLGTFILYEVLDNTVTGADVTADHVTLCLNATWQLCRLSLQRVPTKNYVSVNSQKLAQKLFGALRAMPKEIDQNPLYQRIKLCVSWMVLQNVGMFVGQKVDEHLLVLRQNRILQGHVPDDQAMDDICSLGRELLPRLFPPEFKISRTPFANSSTLAGDRDLSRSLQEMNHLSTIFQPFRSHFMSVNLILVARLLVIATRDTAETSESECDHHVQLLERIILDFRFYGSMANEESQMEFADSLNNLVITYIEKAESKGPADILRTILGKNHVKFAWDWITSKRCAQILLQTFQKLEDYGDFRDTGISAEDCDFVLDLCMEVIERAVKSELEARTEFFVNKVVNVVDVVDRRDADSTYLHEE</sequence>
<proteinExistence type="predicted"/>
<keyword evidence="2" id="KW-0472">Membrane</keyword>
<evidence type="ECO:0000313" key="5">
    <source>
        <dbReference type="Proteomes" id="UP000559256"/>
    </source>
</evidence>
<feature type="transmembrane region" description="Helical" evidence="2">
    <location>
        <begin position="119"/>
        <end position="145"/>
    </location>
</feature>
<reference evidence="4 5" key="1">
    <citation type="journal article" date="2020" name="ISME J.">
        <title>Uncovering the hidden diversity of litter-decomposition mechanisms in mushroom-forming fungi.</title>
        <authorList>
            <person name="Floudas D."/>
            <person name="Bentzer J."/>
            <person name="Ahren D."/>
            <person name="Johansson T."/>
            <person name="Persson P."/>
            <person name="Tunlid A."/>
        </authorList>
    </citation>
    <scope>NUCLEOTIDE SEQUENCE [LARGE SCALE GENOMIC DNA]</scope>
    <source>
        <strain evidence="4 5">CBS 291.85</strain>
    </source>
</reference>
<feature type="transmembrane region" description="Helical" evidence="2">
    <location>
        <begin position="216"/>
        <end position="240"/>
    </location>
</feature>
<dbReference type="EMBL" id="JAACJM010000092">
    <property type="protein sequence ID" value="KAF5347529.1"/>
    <property type="molecule type" value="Genomic_DNA"/>
</dbReference>
<evidence type="ECO:0000256" key="2">
    <source>
        <dbReference type="SAM" id="Phobius"/>
    </source>
</evidence>